<dbReference type="EMBL" id="JAMWDU010000001">
    <property type="protein sequence ID" value="MCP8885794.1"/>
    <property type="molecule type" value="Genomic_DNA"/>
</dbReference>
<dbReference type="InterPro" id="IPR011050">
    <property type="entry name" value="Pectin_lyase_fold/virulence"/>
</dbReference>
<dbReference type="AlphaFoldDB" id="A0A9Q4AL16"/>
<comment type="caution">
    <text evidence="2">The sequence shown here is derived from an EMBL/GenBank/DDBJ whole genome shotgun (WGS) entry which is preliminary data.</text>
</comment>
<dbReference type="InterPro" id="IPR006311">
    <property type="entry name" value="TAT_signal"/>
</dbReference>
<dbReference type="SUPFAM" id="SSF51126">
    <property type="entry name" value="Pectin lyase-like"/>
    <property type="match status" value="1"/>
</dbReference>
<feature type="domain" description="Right handed beta helix" evidence="1">
    <location>
        <begin position="211"/>
        <end position="362"/>
    </location>
</feature>
<evidence type="ECO:0000313" key="2">
    <source>
        <dbReference type="EMBL" id="MCP8885794.1"/>
    </source>
</evidence>
<dbReference type="InterPro" id="IPR022388">
    <property type="entry name" value="CHP03808"/>
</dbReference>
<keyword evidence="3" id="KW-1185">Reference proteome</keyword>
<reference evidence="2" key="1">
    <citation type="submission" date="2022-06" db="EMBL/GenBank/DDBJ databases">
        <title>Devosia sp. XJ19-45 genome assembly.</title>
        <authorList>
            <person name="Li B."/>
            <person name="Cai M."/>
            <person name="Nie G."/>
            <person name="Li W."/>
        </authorList>
    </citation>
    <scope>NUCLEOTIDE SEQUENCE</scope>
    <source>
        <strain evidence="2">XJ19-45</strain>
    </source>
</reference>
<feature type="domain" description="Right handed beta helix" evidence="1">
    <location>
        <begin position="129"/>
        <end position="203"/>
    </location>
</feature>
<protein>
    <submittedName>
        <fullName evidence="2">TIGR03808 family TAT-translocated repetitive protein</fullName>
    </submittedName>
</protein>
<proteinExistence type="predicted"/>
<dbReference type="PROSITE" id="PS51318">
    <property type="entry name" value="TAT"/>
    <property type="match status" value="1"/>
</dbReference>
<evidence type="ECO:0000313" key="3">
    <source>
        <dbReference type="Proteomes" id="UP001060275"/>
    </source>
</evidence>
<dbReference type="Proteomes" id="UP001060275">
    <property type="component" value="Unassembled WGS sequence"/>
</dbReference>
<gene>
    <name evidence="2" type="ORF">NF348_01615</name>
</gene>
<dbReference type="InterPro" id="IPR012334">
    <property type="entry name" value="Pectin_lyas_fold"/>
</dbReference>
<dbReference type="InterPro" id="IPR006626">
    <property type="entry name" value="PbH1"/>
</dbReference>
<sequence>MTNRRRILTGIASATLTLAGIGRSLSQPFVDAAAFGVEPSSGNDQTQALQMAVDAATGLRQPLYLAEGTYIVGNVAITGALIIRGMGQVILQLGAGDAILAVSDCDDVVIEGLAFDGGAGAQPDVALLSVTNARRVIVRDCRFRGSAGAGINAYGMQGTIENCHLTDIADTAIFSTDGDGLDIERNTISRCGNGGIRVWRSESGPDGSRVLGNRISDIDWLGGGNGQNGNGVNVFRADNVSITDNEFSACSFSAIRLNATNNCQVTGNRCFDSGEVSIFSEFGFSGSIISGNLIDGGAAGISMTNYDQGGRLSVCQGNIVRNLAERSLTNPDTVPYGIAAEADAAVTGNVVEAVPGTGISVGWGPYLRDVLVNDNVVRDCVRGIVVSVAPGAGAAQISDNMVSGSREHGIIGSQWDEIVSTDLEADSASFPNVTIEGNSVV</sequence>
<organism evidence="2 3">
    <name type="scientific">Devosia ureilytica</name>
    <dbReference type="NCBI Taxonomy" id="2952754"/>
    <lineage>
        <taxon>Bacteria</taxon>
        <taxon>Pseudomonadati</taxon>
        <taxon>Pseudomonadota</taxon>
        <taxon>Alphaproteobacteria</taxon>
        <taxon>Hyphomicrobiales</taxon>
        <taxon>Devosiaceae</taxon>
        <taxon>Devosia</taxon>
    </lineage>
</organism>
<dbReference type="PANTHER" id="PTHR36453">
    <property type="entry name" value="SECRETED PROTEIN-RELATED"/>
    <property type="match status" value="1"/>
</dbReference>
<dbReference type="Gene3D" id="2.160.20.10">
    <property type="entry name" value="Single-stranded right-handed beta-helix, Pectin lyase-like"/>
    <property type="match status" value="1"/>
</dbReference>
<dbReference type="NCBIfam" id="TIGR03808">
    <property type="entry name" value="RR_plus_rpt_1"/>
    <property type="match status" value="1"/>
</dbReference>
<dbReference type="Pfam" id="PF13229">
    <property type="entry name" value="Beta_helix"/>
    <property type="match status" value="2"/>
</dbReference>
<dbReference type="RefSeq" id="WP_254673002.1">
    <property type="nucleotide sequence ID" value="NZ_JAMWDU010000001.1"/>
</dbReference>
<evidence type="ECO:0000259" key="1">
    <source>
        <dbReference type="Pfam" id="PF13229"/>
    </source>
</evidence>
<dbReference type="PANTHER" id="PTHR36453:SF1">
    <property type="entry name" value="RIGHT HANDED BETA HELIX DOMAIN-CONTAINING PROTEIN"/>
    <property type="match status" value="1"/>
</dbReference>
<accession>A0A9Q4AL16</accession>
<name>A0A9Q4AL16_9HYPH</name>
<dbReference type="SMART" id="SM00710">
    <property type="entry name" value="PbH1"/>
    <property type="match status" value="10"/>
</dbReference>
<dbReference type="InterPro" id="IPR039448">
    <property type="entry name" value="Beta_helix"/>
</dbReference>